<name>A0A1W1YS42_9BACT</name>
<reference evidence="1 2" key="1">
    <citation type="submission" date="2017-04" db="EMBL/GenBank/DDBJ databases">
        <authorList>
            <person name="Afonso C.L."/>
            <person name="Miller P.J."/>
            <person name="Scott M.A."/>
            <person name="Spackman E."/>
            <person name="Goraichik I."/>
            <person name="Dimitrov K.M."/>
            <person name="Suarez D.L."/>
            <person name="Swayne D.E."/>
        </authorList>
    </citation>
    <scope>NUCLEOTIDE SEQUENCE [LARGE SCALE GENOMIC DNA]</scope>
    <source>
        <strain evidence="1 2">DSM 3385</strain>
    </source>
</reference>
<dbReference type="EMBL" id="FWXY01000001">
    <property type="protein sequence ID" value="SMC39035.1"/>
    <property type="molecule type" value="Genomic_DNA"/>
</dbReference>
<evidence type="ECO:0000313" key="2">
    <source>
        <dbReference type="Proteomes" id="UP000192418"/>
    </source>
</evidence>
<dbReference type="OrthoDB" id="41445at2"/>
<proteinExistence type="predicted"/>
<sequence>MKIKLVLIFYCLAMFIPLCIVPSHVQALEKNGLLASPVSGQVGMYSYRVKDLLGYTKIDNRGREVKKIVIQRDAQGRIVKKTHFDHNGQVKLEIIYRFDSRDRLVKKIKQTSQGHPLKINQYSYNVRKNMCTHVTLDGYKTLLKTHYYYFNQNGERIRKTTYNAENQLIRTQLYIFDGSGRRIKDYTLSSEGSISKITQYQYDGKGDMKWIQYFDKNFKLKGKSLISMGNSQRPEKKNRFDATGELKYSIRYDY</sequence>
<evidence type="ECO:0000313" key="1">
    <source>
        <dbReference type="EMBL" id="SMC39035.1"/>
    </source>
</evidence>
<organism evidence="1 2">
    <name type="scientific">Desulfocicer vacuolatum DSM 3385</name>
    <dbReference type="NCBI Taxonomy" id="1121400"/>
    <lineage>
        <taxon>Bacteria</taxon>
        <taxon>Pseudomonadati</taxon>
        <taxon>Thermodesulfobacteriota</taxon>
        <taxon>Desulfobacteria</taxon>
        <taxon>Desulfobacterales</taxon>
        <taxon>Desulfobacteraceae</taxon>
        <taxon>Desulfocicer</taxon>
    </lineage>
</organism>
<protein>
    <recommendedName>
        <fullName evidence="3">YD repeat-containing protein</fullName>
    </recommendedName>
</protein>
<dbReference type="Proteomes" id="UP000192418">
    <property type="component" value="Unassembled WGS sequence"/>
</dbReference>
<dbReference type="AlphaFoldDB" id="A0A1W1YS42"/>
<keyword evidence="2" id="KW-1185">Reference proteome</keyword>
<dbReference type="Gene3D" id="2.180.10.10">
    <property type="entry name" value="RHS repeat-associated core"/>
    <property type="match status" value="1"/>
</dbReference>
<dbReference type="STRING" id="1121400.SAMN02746065_101311"/>
<accession>A0A1W1YS42</accession>
<evidence type="ECO:0008006" key="3">
    <source>
        <dbReference type="Google" id="ProtNLM"/>
    </source>
</evidence>
<gene>
    <name evidence="1" type="ORF">SAMN02746065_101311</name>
</gene>